<evidence type="ECO:0000256" key="3">
    <source>
        <dbReference type="ARBA" id="ARBA00022490"/>
    </source>
</evidence>
<dbReference type="GO" id="GO:0005737">
    <property type="term" value="C:cytoplasm"/>
    <property type="evidence" value="ECO:0007669"/>
    <property type="project" value="UniProtKB-SubCell"/>
</dbReference>
<evidence type="ECO:0000256" key="6">
    <source>
        <dbReference type="SAM" id="Coils"/>
    </source>
</evidence>
<dbReference type="Proteomes" id="UP000606786">
    <property type="component" value="Unassembled WGS sequence"/>
</dbReference>
<evidence type="ECO:0000256" key="4">
    <source>
        <dbReference type="ARBA" id="ARBA00023242"/>
    </source>
</evidence>
<evidence type="ECO:0000256" key="2">
    <source>
        <dbReference type="ARBA" id="ARBA00004496"/>
    </source>
</evidence>
<reference evidence="7" key="1">
    <citation type="submission" date="2020-11" db="EMBL/GenBank/DDBJ databases">
        <authorList>
            <person name="Whitehead M."/>
        </authorList>
    </citation>
    <scope>NUCLEOTIDE SEQUENCE</scope>
    <source>
        <strain evidence="7">EGII</strain>
    </source>
</reference>
<keyword evidence="4" id="KW-0539">Nucleus</keyword>
<dbReference type="PANTHER" id="PTHR31661:SF1">
    <property type="entry name" value="CDAN1-INTERACTING NUCLEASE 1"/>
    <property type="match status" value="1"/>
</dbReference>
<dbReference type="CDD" id="cd16123">
    <property type="entry name" value="RA_RASSF7_like"/>
    <property type="match status" value="1"/>
</dbReference>
<dbReference type="OrthoDB" id="10034447at2759"/>
<sequence length="847" mass="97694">MAVQQNSTLIYDNLDDCPSLLKETEELSRYSPILPLKRENNIMKYQEKQLDNNNNNDNKNSRIKDLQKCSKYAKSSHNRNYAASSCSTKSGRSRTISLSGVNSTEAQGHKEIPIWLGEEPRYVSGVNSRTTCTDIIKALIDDEIRNGGNHYYCANRNKFGAASRDYTDYVITECWRGIERSYDSNMAILPVWKAWSRVHNEIRLSLKHKQDVAEPAPPKQCKNWLQSLRKYFAKLWKFTKRNNKMLPPPAANKQQTRLLPIEEEADCPDEIVFILLPDKKYDNLTEPQPENNKHLQATANNVNDPSTKAEMLKKKLYSLSETRVSMCHKKRFVGCKTPKKRTACTKQSENVANVPQMAANNCIRRRKDAPLRNSLRHKLAQKTNEIDTLYKREYELTKRLTHKCQLYKQHNELYTKADQQMEISIGEIQRSVEQYAEQIIQTENELRELKNEIKHDISIVNNLKRMTLNAIETAVDCGVPITVDLNDDDGSNRARERRRDANAEMQFVDNIYEFCDNNASMLLLKIMETSNLTEISSGPSVDSVRPKKHILSAAEYANICKFIQHYHGLAIDCEMEMVNRIFPDIDRLALKSILQTELTTRIRAQHWQYDSKAKKLLQAFEDQVGTHPAPTLLLKIACVEGISPMALCRNILQYKYTFLQKSELNRLLKYPHLIDDPKLAANVAQCMCSDSQDGPLVDLRRRILGEEYEFKLKEMAKAANMHYYDENDLRRLGYDKTPDIKMIVPFLYKGEVVNWIESKATFGDVKTHKWYIQQQLYSYSNRFGAGIVIYWFGYHEDTPRIPDNNVGIIVLDDFPSSESMVFLNLSDNESSLPAQSTEIENLSDSKV</sequence>
<proteinExistence type="predicted"/>
<dbReference type="PANTHER" id="PTHR31661">
    <property type="entry name" value="SIMILAR TO CDNA SEQUENCE BC052040"/>
    <property type="match status" value="1"/>
</dbReference>
<comment type="caution">
    <text evidence="7">The sequence shown here is derived from an EMBL/GenBank/DDBJ whole genome shotgun (WGS) entry which is preliminary data.</text>
</comment>
<accession>A0A811V4P7</accession>
<dbReference type="AlphaFoldDB" id="A0A811V4P7"/>
<evidence type="ECO:0000313" key="7">
    <source>
        <dbReference type="EMBL" id="CAD7005980.1"/>
    </source>
</evidence>
<name>A0A811V4P7_CERCA</name>
<evidence type="ECO:0000256" key="5">
    <source>
        <dbReference type="ARBA" id="ARBA00023480"/>
    </source>
</evidence>
<keyword evidence="3" id="KW-0963">Cytoplasm</keyword>
<dbReference type="Gene3D" id="3.10.20.90">
    <property type="entry name" value="Phosphatidylinositol 3-kinase Catalytic Subunit, Chain A, domain 1"/>
    <property type="match status" value="1"/>
</dbReference>
<evidence type="ECO:0000313" key="8">
    <source>
        <dbReference type="Proteomes" id="UP000606786"/>
    </source>
</evidence>
<dbReference type="InterPro" id="IPR029071">
    <property type="entry name" value="Ubiquitin-like_domsf"/>
</dbReference>
<dbReference type="GO" id="GO:0005634">
    <property type="term" value="C:nucleus"/>
    <property type="evidence" value="ECO:0007669"/>
    <property type="project" value="UniProtKB-SubCell"/>
</dbReference>
<dbReference type="Pfam" id="PF14811">
    <property type="entry name" value="TPD"/>
    <property type="match status" value="1"/>
</dbReference>
<gene>
    <name evidence="7" type="ORF">CCAP1982_LOCUS14317</name>
</gene>
<dbReference type="SUPFAM" id="SSF54236">
    <property type="entry name" value="Ubiquitin-like"/>
    <property type="match status" value="1"/>
</dbReference>
<comment type="subcellular location">
    <subcellularLocation>
        <location evidence="2">Cytoplasm</location>
    </subcellularLocation>
    <subcellularLocation>
        <location evidence="1">Nucleus</location>
    </subcellularLocation>
</comment>
<feature type="coiled-coil region" evidence="6">
    <location>
        <begin position="425"/>
        <end position="452"/>
    </location>
</feature>
<organism evidence="7 8">
    <name type="scientific">Ceratitis capitata</name>
    <name type="common">Mediterranean fruit fly</name>
    <name type="synonym">Tephritis capitata</name>
    <dbReference type="NCBI Taxonomy" id="7213"/>
    <lineage>
        <taxon>Eukaryota</taxon>
        <taxon>Metazoa</taxon>
        <taxon>Ecdysozoa</taxon>
        <taxon>Arthropoda</taxon>
        <taxon>Hexapoda</taxon>
        <taxon>Insecta</taxon>
        <taxon>Pterygota</taxon>
        <taxon>Neoptera</taxon>
        <taxon>Endopterygota</taxon>
        <taxon>Diptera</taxon>
        <taxon>Brachycera</taxon>
        <taxon>Muscomorpha</taxon>
        <taxon>Tephritoidea</taxon>
        <taxon>Tephritidae</taxon>
        <taxon>Ceratitis</taxon>
        <taxon>Ceratitis</taxon>
    </lineage>
</organism>
<evidence type="ECO:0000256" key="1">
    <source>
        <dbReference type="ARBA" id="ARBA00004123"/>
    </source>
</evidence>
<dbReference type="EMBL" id="CAJHJT010000034">
    <property type="protein sequence ID" value="CAD7005980.1"/>
    <property type="molecule type" value="Genomic_DNA"/>
</dbReference>
<keyword evidence="8" id="KW-1185">Reference proteome</keyword>
<dbReference type="InterPro" id="IPR029404">
    <property type="entry name" value="CDIN1"/>
</dbReference>
<keyword evidence="6" id="KW-0175">Coiled coil</keyword>
<protein>
    <recommendedName>
        <fullName evidence="5">CDAN1-interacting nuclease 1</fullName>
    </recommendedName>
</protein>